<dbReference type="AlphaFoldDB" id="A0A343VRG6"/>
<organism evidence="2">
    <name type="scientific">Mycolicibacterium sp. CBMA 213</name>
    <dbReference type="NCBI Taxonomy" id="1968788"/>
    <lineage>
        <taxon>Bacteria</taxon>
        <taxon>Bacillati</taxon>
        <taxon>Actinomycetota</taxon>
        <taxon>Actinomycetes</taxon>
        <taxon>Mycobacteriales</taxon>
        <taxon>Mycobacteriaceae</taxon>
        <taxon>Mycolicibacterium</taxon>
    </lineage>
</organism>
<name>A0A343VRG6_9MYCO</name>
<gene>
    <name evidence="2" type="ORF">B5P44_p00195</name>
</gene>
<evidence type="ECO:0000256" key="1">
    <source>
        <dbReference type="SAM" id="MobiDB-lite"/>
    </source>
</evidence>
<keyword evidence="2" id="KW-0614">Plasmid</keyword>
<accession>A0A343VRG6</accession>
<reference evidence="2" key="1">
    <citation type="journal article" date="2018" name="Front. Microbiol.">
        <title>Beyond the Limits: tRNA Array Units in Mycobacterium Genomes.</title>
        <authorList>
            <person name="Morgado S.M."/>
            <person name="Vicente A.C."/>
        </authorList>
    </citation>
    <scope>NUCLEOTIDE SEQUENCE</scope>
    <source>
        <strain evidence="2">CBMA 213</strain>
        <plasmid evidence="2">pCBMA213_1</plasmid>
    </source>
</reference>
<dbReference type="EMBL" id="MF600313">
    <property type="protein sequence ID" value="AVN58490.1"/>
    <property type="molecule type" value="Genomic_DNA"/>
</dbReference>
<protein>
    <submittedName>
        <fullName evidence="2">Uncharacterized protein</fullName>
    </submittedName>
</protein>
<sequence length="72" mass="8145">MGLHRTPTSRSCTATGQRGDHLKGRDQFPPATYRHWPITQAAERQLYHRGADDRIAGAEGPHEGFDYRLNVD</sequence>
<evidence type="ECO:0000313" key="2">
    <source>
        <dbReference type="EMBL" id="AVN58490.1"/>
    </source>
</evidence>
<dbReference type="RefSeq" id="WP_172692673.1">
    <property type="nucleotide sequence ID" value="NZ_MF600313.1"/>
</dbReference>
<proteinExistence type="predicted"/>
<feature type="compositionally biased region" description="Polar residues" evidence="1">
    <location>
        <begin position="1"/>
        <end position="16"/>
    </location>
</feature>
<feature type="region of interest" description="Disordered" evidence="1">
    <location>
        <begin position="1"/>
        <end position="31"/>
    </location>
</feature>
<geneLocation type="plasmid" evidence="2">
    <name>pCBMA213_1</name>
</geneLocation>